<name>A0A2H1WMY2_SPOFR</name>
<dbReference type="AlphaFoldDB" id="A0A2H1WMY2"/>
<evidence type="ECO:0000313" key="2">
    <source>
        <dbReference type="EMBL" id="SOQ54431.1"/>
    </source>
</evidence>
<gene>
    <name evidence="2" type="ORF">SFRICE_025193</name>
</gene>
<sequence length="186" mass="20582">QQSGSVTYYTVFRHAAHAQHGSLMSNSPLYVSRLSVYRGPKYWAMRLRHQAHVRTFHYEVTGHRRSTVRGDYACCFTPVLWVRLLAYNFTYTYRTDTPPATTICGSHEKLVRVGTEPATRCAIASQKIDQAAAVALSVPGRTNDCCGHTLIAESVLVAGAVSRPHESSDTTRDCTSPSVADRALSY</sequence>
<accession>A0A2H1WMY2</accession>
<feature type="compositionally biased region" description="Basic and acidic residues" evidence="1">
    <location>
        <begin position="163"/>
        <end position="172"/>
    </location>
</feature>
<organism evidence="2">
    <name type="scientific">Spodoptera frugiperda</name>
    <name type="common">Fall armyworm</name>
    <dbReference type="NCBI Taxonomy" id="7108"/>
    <lineage>
        <taxon>Eukaryota</taxon>
        <taxon>Metazoa</taxon>
        <taxon>Ecdysozoa</taxon>
        <taxon>Arthropoda</taxon>
        <taxon>Hexapoda</taxon>
        <taxon>Insecta</taxon>
        <taxon>Pterygota</taxon>
        <taxon>Neoptera</taxon>
        <taxon>Endopterygota</taxon>
        <taxon>Lepidoptera</taxon>
        <taxon>Glossata</taxon>
        <taxon>Ditrysia</taxon>
        <taxon>Noctuoidea</taxon>
        <taxon>Noctuidae</taxon>
        <taxon>Amphipyrinae</taxon>
        <taxon>Spodoptera</taxon>
    </lineage>
</organism>
<dbReference type="EMBL" id="ODYU01009778">
    <property type="protein sequence ID" value="SOQ54431.1"/>
    <property type="molecule type" value="Genomic_DNA"/>
</dbReference>
<feature type="non-terminal residue" evidence="2">
    <location>
        <position position="1"/>
    </location>
</feature>
<evidence type="ECO:0000256" key="1">
    <source>
        <dbReference type="SAM" id="MobiDB-lite"/>
    </source>
</evidence>
<reference evidence="2" key="1">
    <citation type="submission" date="2016-07" db="EMBL/GenBank/DDBJ databases">
        <authorList>
            <person name="Bretaudeau A."/>
        </authorList>
    </citation>
    <scope>NUCLEOTIDE SEQUENCE</scope>
    <source>
        <strain evidence="2">Rice</strain>
        <tissue evidence="2">Whole body</tissue>
    </source>
</reference>
<proteinExistence type="predicted"/>
<protein>
    <submittedName>
        <fullName evidence="2">SFRICE_025193</fullName>
    </submittedName>
</protein>
<feature type="region of interest" description="Disordered" evidence="1">
    <location>
        <begin position="163"/>
        <end position="186"/>
    </location>
</feature>